<dbReference type="Proteomes" id="UP000000768">
    <property type="component" value="Chromosome 3"/>
</dbReference>
<keyword evidence="4" id="KW-1185">Reference proteome</keyword>
<evidence type="ECO:0000313" key="4">
    <source>
        <dbReference type="Proteomes" id="UP000000768"/>
    </source>
</evidence>
<feature type="region of interest" description="Disordered" evidence="1">
    <location>
        <begin position="43"/>
        <end position="62"/>
    </location>
</feature>
<dbReference type="FunCoup" id="A0A1W0W078">
    <property type="interactions" value="1"/>
</dbReference>
<evidence type="ECO:0000256" key="2">
    <source>
        <dbReference type="SAM" id="Phobius"/>
    </source>
</evidence>
<feature type="transmembrane region" description="Helical" evidence="2">
    <location>
        <begin position="224"/>
        <end position="250"/>
    </location>
</feature>
<keyword evidence="2" id="KW-1133">Transmembrane helix</keyword>
<feature type="transmembrane region" description="Helical" evidence="2">
    <location>
        <begin position="74"/>
        <end position="93"/>
    </location>
</feature>
<keyword evidence="2" id="KW-0472">Membrane</keyword>
<evidence type="ECO:0000256" key="1">
    <source>
        <dbReference type="SAM" id="MobiDB-lite"/>
    </source>
</evidence>
<evidence type="ECO:0000313" key="3">
    <source>
        <dbReference type="EMBL" id="OQU87767.1"/>
    </source>
</evidence>
<name>A0A1W0W078_SORBI</name>
<accession>A0A1W0W078</accession>
<dbReference type="Gramene" id="OQU87767">
    <property type="protein sequence ID" value="OQU87767"/>
    <property type="gene ID" value="SORBI_3003G339800"/>
</dbReference>
<feature type="transmembrane region" description="Helical" evidence="2">
    <location>
        <begin position="119"/>
        <end position="138"/>
    </location>
</feature>
<reference evidence="4" key="2">
    <citation type="journal article" date="2018" name="Plant J.">
        <title>The Sorghum bicolor reference genome: improved assembly, gene annotations, a transcriptome atlas, and signatures of genome organization.</title>
        <authorList>
            <person name="McCormick R.F."/>
            <person name="Truong S.K."/>
            <person name="Sreedasyam A."/>
            <person name="Jenkins J."/>
            <person name="Shu S."/>
            <person name="Sims D."/>
            <person name="Kennedy M."/>
            <person name="Amirebrahimi M."/>
            <person name="Weers B.D."/>
            <person name="McKinley B."/>
            <person name="Mattison A."/>
            <person name="Morishige D.T."/>
            <person name="Grimwood J."/>
            <person name="Schmutz J."/>
            <person name="Mullet J.E."/>
        </authorList>
    </citation>
    <scope>NUCLEOTIDE SEQUENCE [LARGE SCALE GENOMIC DNA]</scope>
    <source>
        <strain evidence="4">cv. BTx623</strain>
    </source>
</reference>
<feature type="transmembrane region" description="Helical" evidence="2">
    <location>
        <begin position="397"/>
        <end position="416"/>
    </location>
</feature>
<feature type="transmembrane region" description="Helical" evidence="2">
    <location>
        <begin position="150"/>
        <end position="173"/>
    </location>
</feature>
<dbReference type="InParanoid" id="A0A1W0W078"/>
<feature type="transmembrane region" description="Helical" evidence="2">
    <location>
        <begin position="359"/>
        <end position="377"/>
    </location>
</feature>
<gene>
    <name evidence="3" type="ORF">SORBI_3003G339800</name>
</gene>
<organism evidence="3 4">
    <name type="scientific">Sorghum bicolor</name>
    <name type="common">Sorghum</name>
    <name type="synonym">Sorghum vulgare</name>
    <dbReference type="NCBI Taxonomy" id="4558"/>
    <lineage>
        <taxon>Eukaryota</taxon>
        <taxon>Viridiplantae</taxon>
        <taxon>Streptophyta</taxon>
        <taxon>Embryophyta</taxon>
        <taxon>Tracheophyta</taxon>
        <taxon>Spermatophyta</taxon>
        <taxon>Magnoliopsida</taxon>
        <taxon>Liliopsida</taxon>
        <taxon>Poales</taxon>
        <taxon>Poaceae</taxon>
        <taxon>PACMAD clade</taxon>
        <taxon>Panicoideae</taxon>
        <taxon>Andropogonodae</taxon>
        <taxon>Andropogoneae</taxon>
        <taxon>Sorghinae</taxon>
        <taxon>Sorghum</taxon>
    </lineage>
</organism>
<feature type="transmembrane region" description="Helical" evidence="2">
    <location>
        <begin position="179"/>
        <end position="203"/>
    </location>
</feature>
<keyword evidence="2" id="KW-0812">Transmembrane</keyword>
<dbReference type="AlphaFoldDB" id="A0A1W0W078"/>
<dbReference type="EMBL" id="CM000762">
    <property type="protein sequence ID" value="OQU87767.1"/>
    <property type="molecule type" value="Genomic_DNA"/>
</dbReference>
<sequence>MQSHPDIFHCAAGVEAELHPVSVGHRSMAAEMEQPLRESMSVDIEEEPRTGNGSIVENPPSDLVKSESDRIKTFYQTVLSAIMVFVTVALSSYKDMKPLYSTTSHSKARLSSLLVDEGLFIFMTFLCAVVLMMSEFFVYQYSRRGRAWCWVLTILVAVTGVMLIVADTILLIVANRSNMLLSVLLGPVVLLVGVAVSTGAWMLEEPSSDSELGKSNNHQVKRDPPLDLAACYATSTLSLIAMMVCAMPLALLPDDMLKVLVGVVERLRSAVLAALAVMALVVSVEFLDGFVVLSFFPEAVTIVLCFAVKLFSACQTREQSSPLDFTFTFRIVAAAGFTLMTGLYAAFMGTDHYGLYLRTAMFILLLAVLSSLSRLAIPLQPRVGGGIIEFGTTGVALAFPLLALLAAIPLVLLVFVDHYVNR</sequence>
<dbReference type="OMA" id="EFFVYQY"/>
<protein>
    <submittedName>
        <fullName evidence="3">Uncharacterized protein</fullName>
    </submittedName>
</protein>
<feature type="transmembrane region" description="Helical" evidence="2">
    <location>
        <begin position="295"/>
        <end position="313"/>
    </location>
</feature>
<reference evidence="3 4" key="1">
    <citation type="journal article" date="2009" name="Nature">
        <title>The Sorghum bicolor genome and the diversification of grasses.</title>
        <authorList>
            <person name="Paterson A.H."/>
            <person name="Bowers J.E."/>
            <person name="Bruggmann R."/>
            <person name="Dubchak I."/>
            <person name="Grimwood J."/>
            <person name="Gundlach H."/>
            <person name="Haberer G."/>
            <person name="Hellsten U."/>
            <person name="Mitros T."/>
            <person name="Poliakov A."/>
            <person name="Schmutz J."/>
            <person name="Spannagl M."/>
            <person name="Tang H."/>
            <person name="Wang X."/>
            <person name="Wicker T."/>
            <person name="Bharti A.K."/>
            <person name="Chapman J."/>
            <person name="Feltus F.A."/>
            <person name="Gowik U."/>
            <person name="Grigoriev I.V."/>
            <person name="Lyons E."/>
            <person name="Maher C.A."/>
            <person name="Martis M."/>
            <person name="Narechania A."/>
            <person name="Otillar R.P."/>
            <person name="Penning B.W."/>
            <person name="Salamov A.A."/>
            <person name="Wang Y."/>
            <person name="Zhang L."/>
            <person name="Carpita N.C."/>
            <person name="Freeling M."/>
            <person name="Gingle A.R."/>
            <person name="Hash C.T."/>
            <person name="Keller B."/>
            <person name="Klein P."/>
            <person name="Kresovich S."/>
            <person name="McCann M.C."/>
            <person name="Ming R."/>
            <person name="Peterson D.G."/>
            <person name="Mehboob-ur-Rahman"/>
            <person name="Ware D."/>
            <person name="Westhoff P."/>
            <person name="Mayer K.F."/>
            <person name="Messing J."/>
            <person name="Rokhsar D.S."/>
        </authorList>
    </citation>
    <scope>NUCLEOTIDE SEQUENCE [LARGE SCALE GENOMIC DNA]</scope>
    <source>
        <strain evidence="4">cv. BTx623</strain>
    </source>
</reference>
<feature type="transmembrane region" description="Helical" evidence="2">
    <location>
        <begin position="325"/>
        <end position="347"/>
    </location>
</feature>
<feature type="transmembrane region" description="Helical" evidence="2">
    <location>
        <begin position="270"/>
        <end position="288"/>
    </location>
</feature>
<proteinExistence type="predicted"/>